<dbReference type="EMBL" id="JACRTF010000001">
    <property type="protein sequence ID" value="MBC8592746.1"/>
    <property type="molecule type" value="Genomic_DNA"/>
</dbReference>
<protein>
    <submittedName>
        <fullName evidence="2">Uncharacterized protein</fullName>
    </submittedName>
</protein>
<dbReference type="RefSeq" id="WP_262433918.1">
    <property type="nucleotide sequence ID" value="NZ_JACRTF010000001.1"/>
</dbReference>
<sequence>MPKWISINEAARKYGVEAEDIRIWAEMKEIAISSIENTFTVDDESIQEFLSQHQVTPTREYISSLFNLYSNQWKISELYLEIVNLQKKEIQRQEEEISQLNKLLEMIEEHDRILEDSYHKLYMSLEQPPTNCWIKKLWKKIIRKEM</sequence>
<comment type="caution">
    <text evidence="2">The sequence shown here is derived from an EMBL/GenBank/DDBJ whole genome shotgun (WGS) entry which is preliminary data.</text>
</comment>
<accession>A0A926F3K6</accession>
<organism evidence="2 3">
    <name type="scientific">Jilunia laotingensis</name>
    <dbReference type="NCBI Taxonomy" id="2763675"/>
    <lineage>
        <taxon>Bacteria</taxon>
        <taxon>Pseudomonadati</taxon>
        <taxon>Bacteroidota</taxon>
        <taxon>Bacteroidia</taxon>
        <taxon>Bacteroidales</taxon>
        <taxon>Bacteroidaceae</taxon>
        <taxon>Jilunia</taxon>
    </lineage>
</organism>
<evidence type="ECO:0000313" key="2">
    <source>
        <dbReference type="EMBL" id="MBC8592746.1"/>
    </source>
</evidence>
<feature type="coiled-coil region" evidence="1">
    <location>
        <begin position="83"/>
        <end position="110"/>
    </location>
</feature>
<proteinExistence type="predicted"/>
<keyword evidence="1" id="KW-0175">Coiled coil</keyword>
<reference evidence="2" key="1">
    <citation type="submission" date="2020-08" db="EMBL/GenBank/DDBJ databases">
        <title>Genome public.</title>
        <authorList>
            <person name="Liu C."/>
            <person name="Sun Q."/>
        </authorList>
    </citation>
    <scope>NUCLEOTIDE SEQUENCE</scope>
    <source>
        <strain evidence="2">N12</strain>
    </source>
</reference>
<keyword evidence="3" id="KW-1185">Reference proteome</keyword>
<gene>
    <name evidence="2" type="ORF">H8744_05670</name>
</gene>
<dbReference type="Proteomes" id="UP000651085">
    <property type="component" value="Unassembled WGS sequence"/>
</dbReference>
<evidence type="ECO:0000256" key="1">
    <source>
        <dbReference type="SAM" id="Coils"/>
    </source>
</evidence>
<dbReference type="AlphaFoldDB" id="A0A926F3K6"/>
<evidence type="ECO:0000313" key="3">
    <source>
        <dbReference type="Proteomes" id="UP000651085"/>
    </source>
</evidence>
<name>A0A926F3K6_9BACT</name>